<protein>
    <submittedName>
        <fullName evidence="2">Uncharacterized protein</fullName>
    </submittedName>
</protein>
<feature type="region of interest" description="Disordered" evidence="1">
    <location>
        <begin position="150"/>
        <end position="178"/>
    </location>
</feature>
<evidence type="ECO:0000256" key="1">
    <source>
        <dbReference type="SAM" id="MobiDB-lite"/>
    </source>
</evidence>
<reference evidence="2 3" key="1">
    <citation type="journal article" date="2018" name="Plant J.">
        <title>Genome sequences of Chlorella sorokiniana UTEX 1602 and Micractinium conductrix SAG 241.80: implications to maltose excretion by a green alga.</title>
        <authorList>
            <person name="Arriola M.B."/>
            <person name="Velmurugan N."/>
            <person name="Zhang Y."/>
            <person name="Plunkett M.H."/>
            <person name="Hondzo H."/>
            <person name="Barney B.M."/>
        </authorList>
    </citation>
    <scope>NUCLEOTIDE SEQUENCE [LARGE SCALE GENOMIC DNA]</scope>
    <source>
        <strain evidence="2 3">SAG 241.80</strain>
    </source>
</reference>
<organism evidence="2 3">
    <name type="scientific">Micractinium conductrix</name>
    <dbReference type="NCBI Taxonomy" id="554055"/>
    <lineage>
        <taxon>Eukaryota</taxon>
        <taxon>Viridiplantae</taxon>
        <taxon>Chlorophyta</taxon>
        <taxon>core chlorophytes</taxon>
        <taxon>Trebouxiophyceae</taxon>
        <taxon>Chlorellales</taxon>
        <taxon>Chlorellaceae</taxon>
        <taxon>Chlorella clade</taxon>
        <taxon>Micractinium</taxon>
    </lineage>
</organism>
<feature type="region of interest" description="Disordered" evidence="1">
    <location>
        <begin position="220"/>
        <end position="254"/>
    </location>
</feature>
<name>A0A2P6VJR2_9CHLO</name>
<feature type="compositionally biased region" description="Gly residues" evidence="1">
    <location>
        <begin position="157"/>
        <end position="174"/>
    </location>
</feature>
<feature type="region of interest" description="Disordered" evidence="1">
    <location>
        <begin position="306"/>
        <end position="388"/>
    </location>
</feature>
<evidence type="ECO:0000313" key="2">
    <source>
        <dbReference type="EMBL" id="PSC74332.1"/>
    </source>
</evidence>
<dbReference type="Proteomes" id="UP000239649">
    <property type="component" value="Unassembled WGS sequence"/>
</dbReference>
<comment type="caution">
    <text evidence="2">The sequence shown here is derived from an EMBL/GenBank/DDBJ whole genome shotgun (WGS) entry which is preliminary data.</text>
</comment>
<evidence type="ECO:0000313" key="3">
    <source>
        <dbReference type="Proteomes" id="UP000239649"/>
    </source>
</evidence>
<feature type="compositionally biased region" description="Low complexity" evidence="1">
    <location>
        <begin position="358"/>
        <end position="373"/>
    </location>
</feature>
<proteinExistence type="predicted"/>
<accession>A0A2P6VJR2</accession>
<gene>
    <name evidence="2" type="ORF">C2E20_2653</name>
</gene>
<feature type="compositionally biased region" description="Low complexity" evidence="1">
    <location>
        <begin position="321"/>
        <end position="338"/>
    </location>
</feature>
<dbReference type="OrthoDB" id="520840at2759"/>
<sequence>MGLCFSAAPSAAAPQAVPVCLLCKRKGPAPWDEMLPFEKERWVRREGCLCCMQCAIQQDDCLGTFCLERSHYARMKSMVYPRTTAGFKPLKRVSSGQLWEDTDSFCEGWRPPSSLKRLLLAIGQAQEEDPSKHQGVQRKPSGFVRAESAPANMLSDGSGGATGSGSDADGGGSGWASPGAAAAAAAAVGVLERAHSAPVPTGHVGCEDCAARQEQQRQRQLQEQHSWQRQRQEQRRRREQLQLEPRQLQEGPRRHHKAFELTNEQFAGRMAELADLSTCVQAAEEVPVDSCYVQTPPLPLLRAAAEQGGAEGEGGEEEEAAAAAPPAGSATGSCSSGERCGMQQQRGQERWAPDAQHACGAGAAETQGAAAEESPGSGWIPVTPLGHE</sequence>
<dbReference type="EMBL" id="LHPF02000005">
    <property type="protein sequence ID" value="PSC74332.1"/>
    <property type="molecule type" value="Genomic_DNA"/>
</dbReference>
<dbReference type="AlphaFoldDB" id="A0A2P6VJR2"/>
<keyword evidence="3" id="KW-1185">Reference proteome</keyword>